<evidence type="ECO:0000313" key="3">
    <source>
        <dbReference type="Proteomes" id="UP000760494"/>
    </source>
</evidence>
<reference evidence="2" key="1">
    <citation type="submission" date="2019-05" db="EMBL/GenBank/DDBJ databases">
        <authorList>
            <person name="Piombo E."/>
        </authorList>
    </citation>
    <scope>NUCLEOTIDE SEQUENCE</scope>
    <source>
        <strain evidence="2">C2S</strain>
    </source>
</reference>
<evidence type="ECO:0000313" key="2">
    <source>
        <dbReference type="EMBL" id="VTT62388.1"/>
    </source>
</evidence>
<feature type="region of interest" description="Disordered" evidence="1">
    <location>
        <begin position="177"/>
        <end position="205"/>
    </location>
</feature>
<protein>
    <submittedName>
        <fullName evidence="2">Uncharacterized protein</fullName>
    </submittedName>
</protein>
<dbReference type="Proteomes" id="UP000760494">
    <property type="component" value="Unassembled WGS sequence"/>
</dbReference>
<gene>
    <name evidence="2" type="ORF">C2S_4828</name>
</gene>
<sequence>MPPSISVKRRPIHLSHHPQGLKLAQKPWRPQDAPHGTQVVILLPPRTQLRTIKEMYRQGARNAIGAAENALLLAELVKSLITPGVTADQHEKARSILTSMGDLKGLTASLNIIVADHTTESEPPQLGSAIRAAYNSGGSATTGSRFNDTPIPIDLTGSLSALKRRATQLVDLESDEDLAQFEEPANRTRDGIPTTPRPLPVMGGTKGLTTGLDMIIGEQSPELAPSSIDSVLRAAHAGRSGSASSTFKKFNDKPIPIDLTGSSSSRKRQAPDHDSDEDLLGALNAPTTTPTQALPVLQREWPAAPYIIKGSIAFGNGHRVVYLLLSADEGMVFLSDDAAQMFGHLLLILRNRVSESLPVSEAARMAGISKSLIISIDLPLFIPYPDSTAMAFYLTSISNMSIFNNMDDRALTLPEGFLSVHVIEDKLIHLGQSWKPLTTTNRHKWAQVISAEEARTLRWEDYDAINQAPQVSEG</sequence>
<dbReference type="AlphaFoldDB" id="A0A9Q9RG56"/>
<dbReference type="EMBL" id="CABFJX010000079">
    <property type="protein sequence ID" value="VTT62388.1"/>
    <property type="molecule type" value="Genomic_DNA"/>
</dbReference>
<evidence type="ECO:0000256" key="1">
    <source>
        <dbReference type="SAM" id="MobiDB-lite"/>
    </source>
</evidence>
<proteinExistence type="predicted"/>
<organism evidence="2 3">
    <name type="scientific">Fusarium fujikuroi</name>
    <name type="common">Bakanae and foot rot disease fungus</name>
    <name type="synonym">Gibberella fujikuroi</name>
    <dbReference type="NCBI Taxonomy" id="5127"/>
    <lineage>
        <taxon>Eukaryota</taxon>
        <taxon>Fungi</taxon>
        <taxon>Dikarya</taxon>
        <taxon>Ascomycota</taxon>
        <taxon>Pezizomycotina</taxon>
        <taxon>Sordariomycetes</taxon>
        <taxon>Hypocreomycetidae</taxon>
        <taxon>Hypocreales</taxon>
        <taxon>Nectriaceae</taxon>
        <taxon>Fusarium</taxon>
        <taxon>Fusarium fujikuroi species complex</taxon>
    </lineage>
</organism>
<accession>A0A9Q9RG56</accession>
<name>A0A9Q9RG56_FUSFU</name>
<feature type="region of interest" description="Disordered" evidence="1">
    <location>
        <begin position="254"/>
        <end position="287"/>
    </location>
</feature>
<comment type="caution">
    <text evidence="2">The sequence shown here is derived from an EMBL/GenBank/DDBJ whole genome shotgun (WGS) entry which is preliminary data.</text>
</comment>